<reference evidence="2 3" key="1">
    <citation type="submission" date="2021-05" db="EMBL/GenBank/DDBJ databases">
        <title>Roseococcus sp. XZZS9, whole genome shotgun sequencing project.</title>
        <authorList>
            <person name="Zhao G."/>
            <person name="Shen L."/>
        </authorList>
    </citation>
    <scope>NUCLEOTIDE SEQUENCE [LARGE SCALE GENOMIC DNA]</scope>
    <source>
        <strain evidence="2 3">XZZS9</strain>
    </source>
</reference>
<keyword evidence="3" id="KW-1185">Reference proteome</keyword>
<protein>
    <submittedName>
        <fullName evidence="2">Uncharacterized protein</fullName>
    </submittedName>
</protein>
<name>A0ABS5QAH6_9PROT</name>
<accession>A0ABS5QAH6</accession>
<dbReference type="RefSeq" id="WP_213669121.1">
    <property type="nucleotide sequence ID" value="NZ_JAHCDA010000001.1"/>
</dbReference>
<feature type="compositionally biased region" description="Low complexity" evidence="1">
    <location>
        <begin position="193"/>
        <end position="202"/>
    </location>
</feature>
<proteinExistence type="predicted"/>
<sequence length="253" mass="27203">MMPSLAAQLERALTDVEQLQTSLHAAHGMLREARARLTLHMLSRCAGAPLKLSTDQALLDRIDRLLPRVAGANVAADRDEDELDRAAAAVAEAIVTAPEDEDRQEAAACAAASAIAAVPRLERKGNRGRLPSTWTDERLRLLDAEGHNISQHGKDLLARVNALEGPPCASVGAMRVKYRLRLDAGLIKPPTAPAAKPAPAKPSTIPEEDKAEARQMIQQGRGALDLVAWFGWDLSEAQDFAEAVRAEPRKSAA</sequence>
<dbReference type="EMBL" id="JAHCDA010000001">
    <property type="protein sequence ID" value="MBS7810508.1"/>
    <property type="molecule type" value="Genomic_DNA"/>
</dbReference>
<evidence type="ECO:0000256" key="1">
    <source>
        <dbReference type="SAM" id="MobiDB-lite"/>
    </source>
</evidence>
<organism evidence="2 3">
    <name type="scientific">Roseococcus pinisoli</name>
    <dbReference type="NCBI Taxonomy" id="2835040"/>
    <lineage>
        <taxon>Bacteria</taxon>
        <taxon>Pseudomonadati</taxon>
        <taxon>Pseudomonadota</taxon>
        <taxon>Alphaproteobacteria</taxon>
        <taxon>Acetobacterales</taxon>
        <taxon>Roseomonadaceae</taxon>
        <taxon>Roseococcus</taxon>
    </lineage>
</organism>
<feature type="region of interest" description="Disordered" evidence="1">
    <location>
        <begin position="188"/>
        <end position="215"/>
    </location>
</feature>
<comment type="caution">
    <text evidence="2">The sequence shown here is derived from an EMBL/GenBank/DDBJ whole genome shotgun (WGS) entry which is preliminary data.</text>
</comment>
<evidence type="ECO:0000313" key="2">
    <source>
        <dbReference type="EMBL" id="MBS7810508.1"/>
    </source>
</evidence>
<gene>
    <name evidence="2" type="ORF">KHU32_06140</name>
</gene>
<evidence type="ECO:0000313" key="3">
    <source>
        <dbReference type="Proteomes" id="UP000766336"/>
    </source>
</evidence>
<dbReference type="Proteomes" id="UP000766336">
    <property type="component" value="Unassembled WGS sequence"/>
</dbReference>